<reference evidence="1 3" key="1">
    <citation type="submission" date="2019-04" db="EMBL/GenBank/DDBJ databases">
        <title>Complete genome sequence of Agrobacterium larrymoorei CFBP5473.</title>
        <authorList>
            <person name="Haryono M."/>
            <person name="Chou L."/>
            <person name="Lin Y.-C."/>
            <person name="Lai E.-M."/>
            <person name="Kuo C.-H."/>
        </authorList>
    </citation>
    <scope>NUCLEOTIDE SEQUENCE [LARGE SCALE GENOMIC DNA]</scope>
    <source>
        <strain evidence="1 3">CFBP5473</strain>
    </source>
</reference>
<dbReference type="KEGG" id="alf:CFBP5473_12980"/>
<dbReference type="Proteomes" id="UP000298545">
    <property type="component" value="Chromosome circular"/>
</dbReference>
<dbReference type="AlphaFoldDB" id="A0A4D7DVS6"/>
<dbReference type="EMBL" id="CP072167">
    <property type="protein sequence ID" value="QYA08388.1"/>
    <property type="molecule type" value="Genomic_DNA"/>
</dbReference>
<evidence type="ECO:0000313" key="1">
    <source>
        <dbReference type="EMBL" id="QCI98729.1"/>
    </source>
</evidence>
<organism evidence="1 3">
    <name type="scientific">Agrobacterium larrymoorei</name>
    <dbReference type="NCBI Taxonomy" id="160699"/>
    <lineage>
        <taxon>Bacteria</taxon>
        <taxon>Pseudomonadati</taxon>
        <taxon>Pseudomonadota</taxon>
        <taxon>Alphaproteobacteria</taxon>
        <taxon>Hyphomicrobiales</taxon>
        <taxon>Rhizobiaceae</taxon>
        <taxon>Rhizobium/Agrobacterium group</taxon>
        <taxon>Agrobacterium</taxon>
    </lineage>
</organism>
<evidence type="ECO:0000313" key="2">
    <source>
        <dbReference type="EMBL" id="QYA08388.1"/>
    </source>
</evidence>
<keyword evidence="1" id="KW-0067">ATP-binding</keyword>
<keyword evidence="1" id="KW-0547">Nucleotide-binding</keyword>
<dbReference type="GO" id="GO:0005524">
    <property type="term" value="F:ATP binding"/>
    <property type="evidence" value="ECO:0007669"/>
    <property type="project" value="UniProtKB-KW"/>
</dbReference>
<dbReference type="Gene3D" id="3.40.50.300">
    <property type="entry name" value="P-loop containing nucleotide triphosphate hydrolases"/>
    <property type="match status" value="1"/>
</dbReference>
<name>A0A4D7DVS6_9HYPH</name>
<sequence>MTDASIAMNSPTMTPSDRKLHLHKLYLRYAKYHEVSKHLDDLIANAKACREGGGFKERALFVIGESNTGKSRMLEELFREKPSFQPYQDEEGEWVRPMISIEAPSPCSSRELALKILKELGTVVRNKRISNPELYDFLKDQLRDHRVEYLHIDEMQDTVLHNTEHAIKSVQSDVKSLLQIKNWPLHAIFSGVDDLANFISGGDDQLSNRSNTVRLELLKDPRDLRAADQILSNIVVKHAGLEPGWTEKDELPARLILAGQGRFGTICDDVKKACFAAMDANRRKVTLSDFEGVYQVRKACLREDNPFRGSKWRDIVPQNALTDLRKPVAKRKK</sequence>
<proteinExistence type="predicted"/>
<dbReference type="InterPro" id="IPR027417">
    <property type="entry name" value="P-loop_NTPase"/>
</dbReference>
<dbReference type="InterPro" id="IPR008868">
    <property type="entry name" value="TniB"/>
</dbReference>
<accession>A0A4D7DVS6</accession>
<dbReference type="Pfam" id="PF05621">
    <property type="entry name" value="TniB"/>
    <property type="match status" value="1"/>
</dbReference>
<dbReference type="OrthoDB" id="5288220at2"/>
<dbReference type="Proteomes" id="UP000826513">
    <property type="component" value="Chromosome 1"/>
</dbReference>
<dbReference type="SUPFAM" id="SSF52540">
    <property type="entry name" value="P-loop containing nucleoside triphosphate hydrolases"/>
    <property type="match status" value="1"/>
</dbReference>
<protein>
    <submittedName>
        <fullName evidence="1">ATP-binding protein</fullName>
    </submittedName>
    <submittedName>
        <fullName evidence="2">TniB family NTP-binding protein</fullName>
    </submittedName>
</protein>
<evidence type="ECO:0000313" key="3">
    <source>
        <dbReference type="Proteomes" id="UP000298545"/>
    </source>
</evidence>
<dbReference type="RefSeq" id="WP_051441145.1">
    <property type="nucleotide sequence ID" value="NZ_CP039691.1"/>
</dbReference>
<keyword evidence="4" id="KW-1185">Reference proteome</keyword>
<dbReference type="STRING" id="1367849.GCA_000518585_00894"/>
<dbReference type="EMBL" id="CP039691">
    <property type="protein sequence ID" value="QCI98729.1"/>
    <property type="molecule type" value="Genomic_DNA"/>
</dbReference>
<gene>
    <name evidence="1" type="ORF">CFBP5473_12980</name>
    <name evidence="2" type="ORF">J5285_06755</name>
</gene>
<reference evidence="2 4" key="2">
    <citation type="submission" date="2021-03" db="EMBL/GenBank/DDBJ databases">
        <title>Rapid diversification of plasmids in a genus of pathogenic and nitrogen fixing bacteria.</title>
        <authorList>
            <person name="Weisberg A.J."/>
            <person name="Miller M."/>
            <person name="Ream W."/>
            <person name="Grunwald N.J."/>
            <person name="Chang J.H."/>
        </authorList>
    </citation>
    <scope>NUCLEOTIDE SEQUENCE [LARGE SCALE GENOMIC DNA]</scope>
    <source>
        <strain evidence="2 4">AF3.44</strain>
    </source>
</reference>
<evidence type="ECO:0000313" key="4">
    <source>
        <dbReference type="Proteomes" id="UP000826513"/>
    </source>
</evidence>